<evidence type="ECO:0000313" key="1">
    <source>
        <dbReference type="EMBL" id="GAJ02466.1"/>
    </source>
</evidence>
<sequence length="41" mass="4458">MARHDIDSAPLASLDKLIPGWQGCLVKEKEPGCYDQALGQC</sequence>
<comment type="caution">
    <text evidence="1">The sequence shown here is derived from an EMBL/GenBank/DDBJ whole genome shotgun (WGS) entry which is preliminary data.</text>
</comment>
<accession>X1URH5</accession>
<dbReference type="AlphaFoldDB" id="X1URH5"/>
<dbReference type="EMBL" id="BARW01016247">
    <property type="protein sequence ID" value="GAJ02466.1"/>
    <property type="molecule type" value="Genomic_DNA"/>
</dbReference>
<proteinExistence type="predicted"/>
<reference evidence="1" key="1">
    <citation type="journal article" date="2014" name="Front. Microbiol.">
        <title>High frequency of phylogenetically diverse reductive dehalogenase-homologous genes in deep subseafloor sedimentary metagenomes.</title>
        <authorList>
            <person name="Kawai M."/>
            <person name="Futagami T."/>
            <person name="Toyoda A."/>
            <person name="Takaki Y."/>
            <person name="Nishi S."/>
            <person name="Hori S."/>
            <person name="Arai W."/>
            <person name="Tsubouchi T."/>
            <person name="Morono Y."/>
            <person name="Uchiyama I."/>
            <person name="Ito T."/>
            <person name="Fujiyama A."/>
            <person name="Inagaki F."/>
            <person name="Takami H."/>
        </authorList>
    </citation>
    <scope>NUCLEOTIDE SEQUENCE</scope>
    <source>
        <strain evidence="1">Expedition CK06-06</strain>
    </source>
</reference>
<name>X1URH5_9ZZZZ</name>
<gene>
    <name evidence="1" type="ORF">S12H4_28340</name>
</gene>
<protein>
    <submittedName>
        <fullName evidence="1">Uncharacterized protein</fullName>
    </submittedName>
</protein>
<organism evidence="1">
    <name type="scientific">marine sediment metagenome</name>
    <dbReference type="NCBI Taxonomy" id="412755"/>
    <lineage>
        <taxon>unclassified sequences</taxon>
        <taxon>metagenomes</taxon>
        <taxon>ecological metagenomes</taxon>
    </lineage>
</organism>